<protein>
    <recommendedName>
        <fullName evidence="3">HEAT repeat domain-containing protein</fullName>
    </recommendedName>
</protein>
<proteinExistence type="predicted"/>
<evidence type="ECO:0008006" key="3">
    <source>
        <dbReference type="Google" id="ProtNLM"/>
    </source>
</evidence>
<reference evidence="1 2" key="1">
    <citation type="submission" date="2023-05" db="EMBL/GenBank/DDBJ databases">
        <title>Comparative genomics reveals the evidence of polycyclic aromatic hydrocarbons degradation in moderately halophilic genus Pontibacillus.</title>
        <authorList>
            <person name="Yang H."/>
            <person name="Qian Z."/>
        </authorList>
    </citation>
    <scope>NUCLEOTIDE SEQUENCE [LARGE SCALE GENOMIC DNA]</scope>
    <source>
        <strain evidence="2">HN14</strain>
    </source>
</reference>
<gene>
    <name evidence="1" type="ORF">QNI29_16525</name>
</gene>
<dbReference type="RefSeq" id="WP_231418793.1">
    <property type="nucleotide sequence ID" value="NZ_CP126446.1"/>
</dbReference>
<accession>A0ABY8UXT9</accession>
<evidence type="ECO:0000313" key="1">
    <source>
        <dbReference type="EMBL" id="WIF97319.1"/>
    </source>
</evidence>
<dbReference type="EMBL" id="CP126446">
    <property type="protein sequence ID" value="WIF97319.1"/>
    <property type="molecule type" value="Genomic_DNA"/>
</dbReference>
<name>A0ABY8UXT9_9BACI</name>
<evidence type="ECO:0000313" key="2">
    <source>
        <dbReference type="Proteomes" id="UP001236652"/>
    </source>
</evidence>
<organism evidence="1 2">
    <name type="scientific">Pontibacillus chungwhensis</name>
    <dbReference type="NCBI Taxonomy" id="265426"/>
    <lineage>
        <taxon>Bacteria</taxon>
        <taxon>Bacillati</taxon>
        <taxon>Bacillota</taxon>
        <taxon>Bacilli</taxon>
        <taxon>Bacillales</taxon>
        <taxon>Bacillaceae</taxon>
        <taxon>Pontibacillus</taxon>
    </lineage>
</organism>
<sequence>MHSEYTFELLHEIRSFKIWAIDRGPYGEWESEYEQWLDIWNAADMMIHRLPAEKWSPKVTTDVLYILARDHKEGHIIQELINHPDQLLHLAYRALTFPAYPDYEARWQISYGLGKMEVYKEQAQNLLHQVAVNDPHSYVRRKAIMGYENKIKSPVT</sequence>
<keyword evidence="2" id="KW-1185">Reference proteome</keyword>
<dbReference type="Proteomes" id="UP001236652">
    <property type="component" value="Chromosome"/>
</dbReference>